<dbReference type="Pfam" id="PF13041">
    <property type="entry name" value="PPR_2"/>
    <property type="match status" value="1"/>
</dbReference>
<dbReference type="Pfam" id="PF20431">
    <property type="entry name" value="E_motif"/>
    <property type="match status" value="1"/>
</dbReference>
<organism evidence="5">
    <name type="scientific">Fagus sylvatica</name>
    <name type="common">Beechnut</name>
    <dbReference type="NCBI Taxonomy" id="28930"/>
    <lineage>
        <taxon>Eukaryota</taxon>
        <taxon>Viridiplantae</taxon>
        <taxon>Streptophyta</taxon>
        <taxon>Embryophyta</taxon>
        <taxon>Tracheophyta</taxon>
        <taxon>Spermatophyta</taxon>
        <taxon>Magnoliopsida</taxon>
        <taxon>eudicotyledons</taxon>
        <taxon>Gunneridae</taxon>
        <taxon>Pentapetalae</taxon>
        <taxon>rosids</taxon>
        <taxon>fabids</taxon>
        <taxon>Fagales</taxon>
        <taxon>Fagaceae</taxon>
        <taxon>Fagus</taxon>
    </lineage>
</organism>
<protein>
    <recommendedName>
        <fullName evidence="4">DYW domain-containing protein</fullName>
    </recommendedName>
</protein>
<dbReference type="InterPro" id="IPR046960">
    <property type="entry name" value="PPR_At4g14850-like_plant"/>
</dbReference>
<keyword evidence="2" id="KW-0677">Repeat</keyword>
<gene>
    <name evidence="5" type="ORF">FSB_LOCUS17258</name>
</gene>
<dbReference type="Pfam" id="PF01535">
    <property type="entry name" value="PPR"/>
    <property type="match status" value="3"/>
</dbReference>
<dbReference type="PANTHER" id="PTHR47926:SF433">
    <property type="entry name" value="PENTATRICOPEPTIDE REPEAT-CONTAINING PROTEIN"/>
    <property type="match status" value="1"/>
</dbReference>
<dbReference type="NCBIfam" id="TIGR00756">
    <property type="entry name" value="PPR"/>
    <property type="match status" value="4"/>
</dbReference>
<feature type="repeat" description="PPR" evidence="3">
    <location>
        <begin position="179"/>
        <end position="213"/>
    </location>
</feature>
<dbReference type="GO" id="GO:0003723">
    <property type="term" value="F:RNA binding"/>
    <property type="evidence" value="ECO:0007669"/>
    <property type="project" value="InterPro"/>
</dbReference>
<feature type="repeat" description="PPR" evidence="3">
    <location>
        <begin position="81"/>
        <end position="115"/>
    </location>
</feature>
<dbReference type="InterPro" id="IPR032867">
    <property type="entry name" value="DYW_dom"/>
</dbReference>
<accession>A0A2N9FET3</accession>
<evidence type="ECO:0000256" key="2">
    <source>
        <dbReference type="ARBA" id="ARBA00022737"/>
    </source>
</evidence>
<dbReference type="InterPro" id="IPR011990">
    <property type="entry name" value="TPR-like_helical_dom_sf"/>
</dbReference>
<evidence type="ECO:0000256" key="3">
    <source>
        <dbReference type="PROSITE-ProRule" id="PRU00708"/>
    </source>
</evidence>
<name>A0A2N9FET3_FAGSY</name>
<dbReference type="FunFam" id="1.25.40.10:FF:000073">
    <property type="entry name" value="Pentatricopeptide repeat-containing protein chloroplastic"/>
    <property type="match status" value="1"/>
</dbReference>
<feature type="domain" description="DYW" evidence="4">
    <location>
        <begin position="458"/>
        <end position="550"/>
    </location>
</feature>
<feature type="repeat" description="PPR" evidence="3">
    <location>
        <begin position="280"/>
        <end position="310"/>
    </location>
</feature>
<sequence length="550" mass="62455">MLLYSQMRELGIQPDNFTFPFVLKACGCVKDVKFGVVVHGNLMEFGYESNVVVGNSLIAMYGKCERLDISRLVFDKMPQRNVVSWSSMIGAYVQNGHYEEGVSLFSQMLGEGIRPNRAVILNVMACVYRENEADGVCRVVIDNKLDFDRSVQNAAMVMYARCGRIDIARKFFDGILEKDLVSWSSMIEAYAQADLPLEALELFKQMILQRILLDFVTLLSVIRACSNLASFQQARFIHGFITRRFSKNQIAPETALIDLYVKCGSLVYARKVFDKMQERNIISWSTLISGYGIHGHGREALYLFDQMKASIKPDHIAFLSVLSACSHVGRLNEARDFIERMPTRPEAGVWGALLGACRIHLNVELAEVAAKSLFELDADNSGRYVLLSNIYTSLGKRYDADRVRALMKRRGVRKTAGHTIIEIKNKIYTFVAGDQSNPQTNLIYSELEKIINRIREVGYVPDLNFVLHDVEEEMKEKMLYVHSEKLAIVFGLLNTGPDSVIRIKKNLRVCGDCHTATKFISKVTEREIIVRDAHRFHHFKEGTCSCGDYW</sequence>
<dbReference type="AlphaFoldDB" id="A0A2N9FET3"/>
<dbReference type="GO" id="GO:0009451">
    <property type="term" value="P:RNA modification"/>
    <property type="evidence" value="ECO:0007669"/>
    <property type="project" value="InterPro"/>
</dbReference>
<dbReference type="PROSITE" id="PS51375">
    <property type="entry name" value="PPR"/>
    <property type="match status" value="3"/>
</dbReference>
<dbReference type="EMBL" id="OIVN01001063">
    <property type="protein sequence ID" value="SPC89376.1"/>
    <property type="molecule type" value="Genomic_DNA"/>
</dbReference>
<dbReference type="GO" id="GO:0099402">
    <property type="term" value="P:plant organ development"/>
    <property type="evidence" value="ECO:0007669"/>
    <property type="project" value="UniProtKB-ARBA"/>
</dbReference>
<dbReference type="GO" id="GO:0008270">
    <property type="term" value="F:zinc ion binding"/>
    <property type="evidence" value="ECO:0007669"/>
    <property type="project" value="InterPro"/>
</dbReference>
<dbReference type="FunFam" id="1.25.40.10:FF:000158">
    <property type="entry name" value="pentatricopeptide repeat-containing protein At2g33680"/>
    <property type="match status" value="1"/>
</dbReference>
<dbReference type="Pfam" id="PF14432">
    <property type="entry name" value="DYW_deaminase"/>
    <property type="match status" value="1"/>
</dbReference>
<reference evidence="5" key="1">
    <citation type="submission" date="2018-02" db="EMBL/GenBank/DDBJ databases">
        <authorList>
            <person name="Cohen D.B."/>
            <person name="Kent A.D."/>
        </authorList>
    </citation>
    <scope>NUCLEOTIDE SEQUENCE</scope>
</reference>
<dbReference type="PANTHER" id="PTHR47926">
    <property type="entry name" value="PENTATRICOPEPTIDE REPEAT-CONTAINING PROTEIN"/>
    <property type="match status" value="1"/>
</dbReference>
<dbReference type="Gene3D" id="1.25.40.10">
    <property type="entry name" value="Tetratricopeptide repeat domain"/>
    <property type="match status" value="3"/>
</dbReference>
<evidence type="ECO:0000313" key="5">
    <source>
        <dbReference type="EMBL" id="SPC89376.1"/>
    </source>
</evidence>
<dbReference type="FunFam" id="1.25.40.10:FF:000344">
    <property type="entry name" value="Pentatricopeptide repeat-containing protein"/>
    <property type="match status" value="1"/>
</dbReference>
<dbReference type="InterPro" id="IPR046848">
    <property type="entry name" value="E_motif"/>
</dbReference>
<evidence type="ECO:0000259" key="4">
    <source>
        <dbReference type="Pfam" id="PF14432"/>
    </source>
</evidence>
<evidence type="ECO:0000256" key="1">
    <source>
        <dbReference type="ARBA" id="ARBA00006643"/>
    </source>
</evidence>
<dbReference type="InterPro" id="IPR002885">
    <property type="entry name" value="PPR_rpt"/>
</dbReference>
<proteinExistence type="inferred from homology"/>
<comment type="similarity">
    <text evidence="1">Belongs to the PPR family. PCMP-H subfamily.</text>
</comment>